<dbReference type="EMBL" id="BAAANS010000039">
    <property type="protein sequence ID" value="GAA2110862.1"/>
    <property type="molecule type" value="Genomic_DNA"/>
</dbReference>
<evidence type="ECO:0000313" key="3">
    <source>
        <dbReference type="Proteomes" id="UP001500897"/>
    </source>
</evidence>
<feature type="region of interest" description="Disordered" evidence="1">
    <location>
        <begin position="1"/>
        <end position="20"/>
    </location>
</feature>
<reference evidence="2 3" key="1">
    <citation type="journal article" date="2019" name="Int. J. Syst. Evol. Microbiol.">
        <title>The Global Catalogue of Microorganisms (GCM) 10K type strain sequencing project: providing services to taxonomists for standard genome sequencing and annotation.</title>
        <authorList>
            <consortium name="The Broad Institute Genomics Platform"/>
            <consortium name="The Broad Institute Genome Sequencing Center for Infectious Disease"/>
            <person name="Wu L."/>
            <person name="Ma J."/>
        </authorList>
    </citation>
    <scope>NUCLEOTIDE SEQUENCE [LARGE SCALE GENOMIC DNA]</scope>
    <source>
        <strain evidence="2 3">JCM 14559</strain>
    </source>
</reference>
<name>A0ABN2XEU8_9ACTN</name>
<keyword evidence="3" id="KW-1185">Reference proteome</keyword>
<comment type="caution">
    <text evidence="2">The sequence shown here is derived from an EMBL/GenBank/DDBJ whole genome shotgun (WGS) entry which is preliminary data.</text>
</comment>
<protein>
    <submittedName>
        <fullName evidence="2">Uncharacterized protein</fullName>
    </submittedName>
</protein>
<dbReference type="RefSeq" id="WP_344555202.1">
    <property type="nucleotide sequence ID" value="NZ_BAAANS010000039.1"/>
</dbReference>
<gene>
    <name evidence="2" type="ORF">GCM10009759_52510</name>
</gene>
<organism evidence="2 3">
    <name type="scientific">Kitasatospora saccharophila</name>
    <dbReference type="NCBI Taxonomy" id="407973"/>
    <lineage>
        <taxon>Bacteria</taxon>
        <taxon>Bacillati</taxon>
        <taxon>Actinomycetota</taxon>
        <taxon>Actinomycetes</taxon>
        <taxon>Kitasatosporales</taxon>
        <taxon>Streptomycetaceae</taxon>
        <taxon>Kitasatospora</taxon>
    </lineage>
</organism>
<proteinExistence type="predicted"/>
<accession>A0ABN2XEU8</accession>
<evidence type="ECO:0000256" key="1">
    <source>
        <dbReference type="SAM" id="MobiDB-lite"/>
    </source>
</evidence>
<dbReference type="Proteomes" id="UP001500897">
    <property type="component" value="Unassembled WGS sequence"/>
</dbReference>
<sequence length="92" mass="9622">MSGRHTTRRDANGPAPPWIPRLGDLAYDTAARAVGVIVDVPGEGTYAYHLSPPAGGEEWTAARDAATLSPSDTTAARPSERPEQQGAPNAAR</sequence>
<evidence type="ECO:0000313" key="2">
    <source>
        <dbReference type="EMBL" id="GAA2110862.1"/>
    </source>
</evidence>
<feature type="region of interest" description="Disordered" evidence="1">
    <location>
        <begin position="65"/>
        <end position="92"/>
    </location>
</feature>